<evidence type="ECO:0000259" key="2">
    <source>
        <dbReference type="PROSITE" id="PS50041"/>
    </source>
</evidence>
<name>A0ABN8R8X6_9CNID</name>
<dbReference type="Gene3D" id="3.10.100.10">
    <property type="entry name" value="Mannose-Binding Protein A, subunit A"/>
    <property type="match status" value="1"/>
</dbReference>
<feature type="chain" id="PRO_5046222448" description="C-type lectin domain-containing protein" evidence="1">
    <location>
        <begin position="24"/>
        <end position="269"/>
    </location>
</feature>
<dbReference type="PROSITE" id="PS50041">
    <property type="entry name" value="C_TYPE_LECTIN_2"/>
    <property type="match status" value="1"/>
</dbReference>
<comment type="caution">
    <text evidence="3">The sequence shown here is derived from an EMBL/GenBank/DDBJ whole genome shotgun (WGS) entry which is preliminary data.</text>
</comment>
<dbReference type="Proteomes" id="UP001159405">
    <property type="component" value="Unassembled WGS sequence"/>
</dbReference>
<evidence type="ECO:0000313" key="4">
    <source>
        <dbReference type="Proteomes" id="UP001159405"/>
    </source>
</evidence>
<accession>A0ABN8R8X6</accession>
<evidence type="ECO:0000313" key="3">
    <source>
        <dbReference type="EMBL" id="CAH3175781.1"/>
    </source>
</evidence>
<evidence type="ECO:0000256" key="1">
    <source>
        <dbReference type="SAM" id="SignalP"/>
    </source>
</evidence>
<dbReference type="SMART" id="SM00034">
    <property type="entry name" value="CLECT"/>
    <property type="match status" value="1"/>
</dbReference>
<dbReference type="EMBL" id="CALNXK010000204">
    <property type="protein sequence ID" value="CAH3175781.1"/>
    <property type="molecule type" value="Genomic_DNA"/>
</dbReference>
<organism evidence="3 4">
    <name type="scientific">Porites lobata</name>
    <dbReference type="NCBI Taxonomy" id="104759"/>
    <lineage>
        <taxon>Eukaryota</taxon>
        <taxon>Metazoa</taxon>
        <taxon>Cnidaria</taxon>
        <taxon>Anthozoa</taxon>
        <taxon>Hexacorallia</taxon>
        <taxon>Scleractinia</taxon>
        <taxon>Fungiina</taxon>
        <taxon>Poritidae</taxon>
        <taxon>Porites</taxon>
    </lineage>
</organism>
<reference evidence="3 4" key="1">
    <citation type="submission" date="2022-05" db="EMBL/GenBank/DDBJ databases">
        <authorList>
            <consortium name="Genoscope - CEA"/>
            <person name="William W."/>
        </authorList>
    </citation>
    <scope>NUCLEOTIDE SEQUENCE [LARGE SCALE GENOMIC DNA]</scope>
</reference>
<gene>
    <name evidence="3" type="ORF">PLOB_00017207</name>
</gene>
<protein>
    <recommendedName>
        <fullName evidence="2">C-type lectin domain-containing protein</fullName>
    </recommendedName>
</protein>
<dbReference type="SUPFAM" id="SSF56436">
    <property type="entry name" value="C-type lectin-like"/>
    <property type="match status" value="1"/>
</dbReference>
<sequence>MFRNLLIVFAAAVILGFGGSSQGTPTNLNVKSPGDDQRPQQVNNIQNQINNWGLGNDDRKMLMEMKYKIDSLHKKSTSRVCPQDGWVRYGNFSYLIIDIRTLNWSDARRTCQMFGGDLAIIKSAAENNFIFTLLKKQKTITDWGVWLGFVRKADNKFYWIDDTPLAKGYTAWASRQPDNSGGNEKCGNMFGSAHSNGGKWNDLTCDLDPPNHWKINPKSAVSNTASLISNKPRHPMVQTFNINNWGFEDADRKILSEIKYKVDSLYEKS</sequence>
<dbReference type="PANTHER" id="PTHR22803">
    <property type="entry name" value="MANNOSE, PHOSPHOLIPASE, LECTIN RECEPTOR RELATED"/>
    <property type="match status" value="1"/>
</dbReference>
<dbReference type="InterPro" id="IPR001304">
    <property type="entry name" value="C-type_lectin-like"/>
</dbReference>
<feature type="non-terminal residue" evidence="3">
    <location>
        <position position="269"/>
    </location>
</feature>
<keyword evidence="4" id="KW-1185">Reference proteome</keyword>
<keyword evidence="1" id="KW-0732">Signal</keyword>
<feature type="signal peptide" evidence="1">
    <location>
        <begin position="1"/>
        <end position="23"/>
    </location>
</feature>
<proteinExistence type="predicted"/>
<dbReference type="InterPro" id="IPR016186">
    <property type="entry name" value="C-type_lectin-like/link_sf"/>
</dbReference>
<dbReference type="InterPro" id="IPR050111">
    <property type="entry name" value="C-type_lectin/snaclec_domain"/>
</dbReference>
<feature type="domain" description="C-type lectin" evidence="2">
    <location>
        <begin position="89"/>
        <end position="206"/>
    </location>
</feature>
<dbReference type="InterPro" id="IPR016187">
    <property type="entry name" value="CTDL_fold"/>
</dbReference>
<dbReference type="Pfam" id="PF00059">
    <property type="entry name" value="Lectin_C"/>
    <property type="match status" value="1"/>
</dbReference>